<feature type="domain" description="Membrane transport protein MMPL" evidence="9">
    <location>
        <begin position="70"/>
        <end position="370"/>
    </location>
</feature>
<keyword evidence="5 8" id="KW-1133">Transmembrane helix</keyword>
<feature type="transmembrane region" description="Helical" evidence="8">
    <location>
        <begin position="849"/>
        <end position="871"/>
    </location>
</feature>
<dbReference type="Proteomes" id="UP000294321">
    <property type="component" value="Chromosome"/>
</dbReference>
<sequence length="883" mass="99170">MFKSTKPNRLIIIIFWLILIFIAIVKLPSISNLTTDLNEQLREPSQISQSEQLINSNRLQRGWGRRLGHTTTADVVYNERNGKITDHQQKQIDQRVRHLQKHASEYGIQKITDLNTDRNGSDELKSHDNSTELIQLSVGNPNQGANANIWANEIKGQMYVPTLRSSVTSPQLLKAASVHHTVHLTAMITVIGLVLSSMTIGFIFKSLIVPIISLITLLITDLISLSLAGNLAKWTGFNEFTPLAILLVIITVGTIMTYLICQAIINELPNHRDANNAVQQGLRYIKRPIELSGLILTVAFGAAIMIPEANVRLSANLGITFAVLTLAEITLIPTFIAWLGSDILWPSHHYNQPNGHKLWNRLTRLSLWQPLIGIIAVIYFIVPFAYSYRNNFNYQQSNNVPTNNQAYKGSNELNAHFTAGKSTPVTIYLRSPQKFNREPTLRPVDDLTNKLQSMPGVNAVYSVTQPSGMPINKYYVNHQLNVINSNLNQNQNKLYRADKSLGRNHKKLSHHQLQKIRNGLNKLSNVRGQIPRINLNNQLNSATGKQKATINSQLSSYNSQLQDLNSKLDQLDTELGNINTINNDVKTYQHQIKAVNKQISSTQSQIKKVNGQLNDIYGYLSSLQRSSASHQYFITPGQIEDTDFQQSLINFTSQDERITKLQVIFDQAPSTRYNQSRIRHLISETHTTLQGTPLSHAKVAFSGVPVEQATIHKNAKLGLFISLVIITSIVLLGLSLISRSIFNPLFWLISFGISSLAGFQITELIVRYTTNQAQFNWQILLPVMTTLIGVAIIELVPLSLSYRHRSVDLTEWLHETFTSLGQNVTTILIIVTLTPLSLFFGMSYQFAQISLIVIITTIIFNWTLPLLASALGKYLKTLPHSRI</sequence>
<feature type="coiled-coil region" evidence="7">
    <location>
        <begin position="547"/>
        <end position="612"/>
    </location>
</feature>
<dbReference type="AlphaFoldDB" id="A0A4P6ZMF7"/>
<name>A0A4P6ZMF7_9LACO</name>
<evidence type="ECO:0000256" key="3">
    <source>
        <dbReference type="ARBA" id="ARBA00022475"/>
    </source>
</evidence>
<feature type="transmembrane region" description="Helical" evidence="8">
    <location>
        <begin position="318"/>
        <end position="340"/>
    </location>
</feature>
<evidence type="ECO:0000313" key="11">
    <source>
        <dbReference type="Proteomes" id="UP000294321"/>
    </source>
</evidence>
<dbReference type="PANTHER" id="PTHR33406">
    <property type="entry name" value="MEMBRANE PROTEIN MJ1562-RELATED"/>
    <property type="match status" value="1"/>
</dbReference>
<keyword evidence="7" id="KW-0175">Coiled coil</keyword>
<evidence type="ECO:0000256" key="8">
    <source>
        <dbReference type="SAM" id="Phobius"/>
    </source>
</evidence>
<accession>A0A4P6ZMF7</accession>
<dbReference type="OrthoDB" id="2321896at2"/>
<evidence type="ECO:0000259" key="9">
    <source>
        <dbReference type="Pfam" id="PF03176"/>
    </source>
</evidence>
<evidence type="ECO:0000256" key="1">
    <source>
        <dbReference type="ARBA" id="ARBA00004651"/>
    </source>
</evidence>
<evidence type="ECO:0000256" key="6">
    <source>
        <dbReference type="ARBA" id="ARBA00023136"/>
    </source>
</evidence>
<dbReference type="SUPFAM" id="SSF82866">
    <property type="entry name" value="Multidrug efflux transporter AcrB transmembrane domain"/>
    <property type="match status" value="2"/>
</dbReference>
<evidence type="ECO:0000256" key="4">
    <source>
        <dbReference type="ARBA" id="ARBA00022692"/>
    </source>
</evidence>
<feature type="transmembrane region" description="Helical" evidence="8">
    <location>
        <begin position="6"/>
        <end position="25"/>
    </location>
</feature>
<keyword evidence="3" id="KW-1003">Cell membrane</keyword>
<dbReference type="RefSeq" id="WP_133442466.1">
    <property type="nucleotide sequence ID" value="NZ_CP034726.1"/>
</dbReference>
<gene>
    <name evidence="10" type="ORF">ELX58_07390</name>
</gene>
<protein>
    <recommendedName>
        <fullName evidence="9">Membrane transport protein MMPL domain-containing protein</fullName>
    </recommendedName>
</protein>
<dbReference type="GO" id="GO:0005886">
    <property type="term" value="C:plasma membrane"/>
    <property type="evidence" value="ECO:0007669"/>
    <property type="project" value="UniProtKB-SubCell"/>
</dbReference>
<keyword evidence="6 8" id="KW-0472">Membrane</keyword>
<evidence type="ECO:0000256" key="7">
    <source>
        <dbReference type="SAM" id="Coils"/>
    </source>
</evidence>
<feature type="transmembrane region" description="Helical" evidence="8">
    <location>
        <begin position="182"/>
        <end position="204"/>
    </location>
</feature>
<proteinExistence type="inferred from homology"/>
<evidence type="ECO:0000313" key="10">
    <source>
        <dbReference type="EMBL" id="QBP18908.1"/>
    </source>
</evidence>
<reference evidence="11" key="1">
    <citation type="submission" date="2018-12" db="EMBL/GenBank/DDBJ databases">
        <title>A new species of lactobacillus.</title>
        <authorList>
            <person name="Jian Y."/>
            <person name="Xin L."/>
            <person name="Hong Z.J."/>
            <person name="Ming L.Z."/>
            <person name="Hong X.Z."/>
        </authorList>
    </citation>
    <scope>NUCLEOTIDE SEQUENCE [LARGE SCALE GENOMIC DNA]</scope>
    <source>
        <strain evidence="11">HSLZ-75</strain>
    </source>
</reference>
<feature type="transmembrane region" description="Helical" evidence="8">
    <location>
        <begin position="820"/>
        <end position="842"/>
    </location>
</feature>
<comment type="similarity">
    <text evidence="2">Belongs to the resistance-nodulation-cell division (RND) (TC 2.A.6) family. MmpL subfamily.</text>
</comment>
<feature type="domain" description="Membrane transport protein MMPL" evidence="9">
    <location>
        <begin position="558"/>
        <end position="791"/>
    </location>
</feature>
<keyword evidence="4 8" id="KW-0812">Transmembrane</keyword>
<feature type="transmembrane region" description="Helical" evidence="8">
    <location>
        <begin position="243"/>
        <end position="265"/>
    </location>
</feature>
<feature type="transmembrane region" description="Helical" evidence="8">
    <location>
        <begin position="717"/>
        <end position="738"/>
    </location>
</feature>
<dbReference type="EMBL" id="CP034726">
    <property type="protein sequence ID" value="QBP18908.1"/>
    <property type="molecule type" value="Genomic_DNA"/>
</dbReference>
<dbReference type="Gene3D" id="1.10.287.1490">
    <property type="match status" value="1"/>
</dbReference>
<dbReference type="KEGG" id="lji:ELX58_07390"/>
<feature type="transmembrane region" description="Helical" evidence="8">
    <location>
        <begin position="367"/>
        <end position="386"/>
    </location>
</feature>
<feature type="transmembrane region" description="Helical" evidence="8">
    <location>
        <begin position="744"/>
        <end position="766"/>
    </location>
</feature>
<dbReference type="PANTHER" id="PTHR33406:SF6">
    <property type="entry name" value="MEMBRANE PROTEIN YDGH-RELATED"/>
    <property type="match status" value="1"/>
</dbReference>
<dbReference type="Pfam" id="PF03176">
    <property type="entry name" value="MMPL"/>
    <property type="match status" value="2"/>
</dbReference>
<dbReference type="InterPro" id="IPR050545">
    <property type="entry name" value="Mycobact_MmpL"/>
</dbReference>
<dbReference type="Gene3D" id="1.20.1640.10">
    <property type="entry name" value="Multidrug efflux transporter AcrB transmembrane domain"/>
    <property type="match status" value="1"/>
</dbReference>
<dbReference type="InterPro" id="IPR004869">
    <property type="entry name" value="MMPL_dom"/>
</dbReference>
<evidence type="ECO:0000256" key="5">
    <source>
        <dbReference type="ARBA" id="ARBA00022989"/>
    </source>
</evidence>
<organism evidence="10 11">
    <name type="scientific">Acetilactobacillus jinshanensis</name>
    <dbReference type="NCBI Taxonomy" id="1720083"/>
    <lineage>
        <taxon>Bacteria</taxon>
        <taxon>Bacillati</taxon>
        <taxon>Bacillota</taxon>
        <taxon>Bacilli</taxon>
        <taxon>Lactobacillales</taxon>
        <taxon>Lactobacillaceae</taxon>
        <taxon>Acetilactobacillus</taxon>
    </lineage>
</organism>
<keyword evidence="11" id="KW-1185">Reference proteome</keyword>
<feature type="transmembrane region" description="Helical" evidence="8">
    <location>
        <begin position="210"/>
        <end position="231"/>
    </location>
</feature>
<evidence type="ECO:0000256" key="2">
    <source>
        <dbReference type="ARBA" id="ARBA00010157"/>
    </source>
</evidence>
<comment type="subcellular location">
    <subcellularLocation>
        <location evidence="1">Cell membrane</location>
        <topology evidence="1">Multi-pass membrane protein</topology>
    </subcellularLocation>
</comment>
<feature type="transmembrane region" description="Helical" evidence="8">
    <location>
        <begin position="285"/>
        <end position="306"/>
    </location>
</feature>
<feature type="transmembrane region" description="Helical" evidence="8">
    <location>
        <begin position="778"/>
        <end position="800"/>
    </location>
</feature>